<dbReference type="KEGG" id="nhy:JQS43_21915"/>
<dbReference type="Proteomes" id="UP000662857">
    <property type="component" value="Chromosome"/>
</dbReference>
<dbReference type="EMBL" id="CP070499">
    <property type="protein sequence ID" value="QSB14153.1"/>
    <property type="molecule type" value="Genomic_DNA"/>
</dbReference>
<sequence length="117" mass="13539">MITQRRWDLRGVGKHKPRLRGGDRLWQCRCGDPWPCAAARRRLLIRYGYGRRLGELAFELLEQAVRDLPHLSVSQLYDRFIAWTLPPEPALCRQHDPGGGTRPCRGSWPPRCAPDRP</sequence>
<dbReference type="AlphaFoldDB" id="A0A895YFG5"/>
<feature type="region of interest" description="Disordered" evidence="1">
    <location>
        <begin position="94"/>
        <end position="117"/>
    </location>
</feature>
<evidence type="ECO:0000256" key="1">
    <source>
        <dbReference type="SAM" id="MobiDB-lite"/>
    </source>
</evidence>
<dbReference type="RefSeq" id="WP_239676269.1">
    <property type="nucleotide sequence ID" value="NZ_CP070499.1"/>
</dbReference>
<gene>
    <name evidence="2" type="ORF">JQS43_21915</name>
</gene>
<proteinExistence type="predicted"/>
<organism evidence="2 3">
    <name type="scientific">Natronosporangium hydrolyticum</name>
    <dbReference type="NCBI Taxonomy" id="2811111"/>
    <lineage>
        <taxon>Bacteria</taxon>
        <taxon>Bacillati</taxon>
        <taxon>Actinomycetota</taxon>
        <taxon>Actinomycetes</taxon>
        <taxon>Micromonosporales</taxon>
        <taxon>Micromonosporaceae</taxon>
        <taxon>Natronosporangium</taxon>
    </lineage>
</organism>
<protein>
    <submittedName>
        <fullName evidence="2">Uncharacterized protein</fullName>
    </submittedName>
</protein>
<accession>A0A895YFG5</accession>
<reference evidence="2" key="1">
    <citation type="submission" date="2021-02" db="EMBL/GenBank/DDBJ databases">
        <title>Natrosporangium hydrolyticum gen. nov., sp. nov, a haloalkaliphilic actinobacterium from a soda solonchak soil.</title>
        <authorList>
            <person name="Sorokin D.Y."/>
            <person name="Khijniak T.V."/>
            <person name="Zakharycheva A.P."/>
            <person name="Boueva O.V."/>
            <person name="Ariskina E.V."/>
            <person name="Hahnke R.L."/>
            <person name="Bunk B."/>
            <person name="Sproer C."/>
            <person name="Schumann P."/>
            <person name="Evtushenko L.I."/>
            <person name="Kublanov I.V."/>
        </authorList>
    </citation>
    <scope>NUCLEOTIDE SEQUENCE</scope>
    <source>
        <strain evidence="2">DSM 106523</strain>
    </source>
</reference>
<keyword evidence="3" id="KW-1185">Reference proteome</keyword>
<evidence type="ECO:0000313" key="3">
    <source>
        <dbReference type="Proteomes" id="UP000662857"/>
    </source>
</evidence>
<name>A0A895YFG5_9ACTN</name>
<evidence type="ECO:0000313" key="2">
    <source>
        <dbReference type="EMBL" id="QSB14153.1"/>
    </source>
</evidence>